<dbReference type="Gene3D" id="3.40.50.1000">
    <property type="entry name" value="HAD superfamily/HAD-like"/>
    <property type="match status" value="1"/>
</dbReference>
<dbReference type="PANTHER" id="PTHR43611">
    <property type="entry name" value="ALPHA-D-GLUCOSE 1-PHOSPHATE PHOSPHATASE"/>
    <property type="match status" value="1"/>
</dbReference>
<dbReference type="SFLD" id="SFLDG01129">
    <property type="entry name" value="C1.5:_HAD__Beta-PGM__Phosphata"/>
    <property type="match status" value="1"/>
</dbReference>
<dbReference type="SFLD" id="SFLDS00003">
    <property type="entry name" value="Haloacid_Dehalogenase"/>
    <property type="match status" value="1"/>
</dbReference>
<dbReference type="Proteomes" id="UP000366945">
    <property type="component" value="Unassembled WGS sequence"/>
</dbReference>
<dbReference type="InterPro" id="IPR036412">
    <property type="entry name" value="HAD-like_sf"/>
</dbReference>
<dbReference type="InterPro" id="IPR023214">
    <property type="entry name" value="HAD_sf"/>
</dbReference>
<dbReference type="InterPro" id="IPR023198">
    <property type="entry name" value="PGP-like_dom2"/>
</dbReference>
<dbReference type="RefSeq" id="WP_150678876.1">
    <property type="nucleotide sequence ID" value="NZ_CABPSK010000001.1"/>
</dbReference>
<dbReference type="EMBL" id="CABPSK010000001">
    <property type="protein sequence ID" value="VVD90372.1"/>
    <property type="molecule type" value="Genomic_DNA"/>
</dbReference>
<dbReference type="NCBIfam" id="TIGR01509">
    <property type="entry name" value="HAD-SF-IA-v3"/>
    <property type="match status" value="1"/>
</dbReference>
<dbReference type="OrthoDB" id="9797415at2"/>
<protein>
    <submittedName>
        <fullName evidence="1">HAD family hydrolase</fullName>
    </submittedName>
</protein>
<dbReference type="GO" id="GO:0016787">
    <property type="term" value="F:hydrolase activity"/>
    <property type="evidence" value="ECO:0007669"/>
    <property type="project" value="UniProtKB-KW"/>
</dbReference>
<evidence type="ECO:0000313" key="2">
    <source>
        <dbReference type="Proteomes" id="UP000366945"/>
    </source>
</evidence>
<reference evidence="1 2" key="1">
    <citation type="submission" date="2019-08" db="EMBL/GenBank/DDBJ databases">
        <authorList>
            <person name="Peeters C."/>
        </authorList>
    </citation>
    <scope>NUCLEOTIDE SEQUENCE [LARGE SCALE GENOMIC DNA]</scope>
    <source>
        <strain evidence="1 2">LMG 31114</strain>
    </source>
</reference>
<keyword evidence="1" id="KW-0378">Hydrolase</keyword>
<dbReference type="InterPro" id="IPR006439">
    <property type="entry name" value="HAD-SF_hydro_IA"/>
</dbReference>
<dbReference type="PRINTS" id="PR00413">
    <property type="entry name" value="HADHALOGNASE"/>
</dbReference>
<dbReference type="AlphaFoldDB" id="A0A5E4TT34"/>
<name>A0A5E4TT34_9BURK</name>
<gene>
    <name evidence="1" type="ORF">PPN31114_01628</name>
</gene>
<accession>A0A5E4TT34</accession>
<dbReference type="GeneID" id="300403678"/>
<dbReference type="CDD" id="cd02603">
    <property type="entry name" value="HAD_sEH-N_like"/>
    <property type="match status" value="1"/>
</dbReference>
<sequence length="217" mass="24637">MNPPLPSNASHEVDAIVFDLGNVLIRWDPRNLYRKIFGSDVAAMEQFLADVCNTEWNEQQDCGRPWKDAIDDAVARHPKHEANIRAYFERWSEMIPGDIAGTVDILKQLRSLDIRLLALTNWSAETFPIAQERFPFLGWFEGIVVSGRERMMKPDPAIFRLLIERHQLRPATTAFIDDSLRNVHAADHEGLLGIHFTSPDNLRTQLKALGVPLSEAA</sequence>
<dbReference type="Gene3D" id="1.10.150.240">
    <property type="entry name" value="Putative phosphatase, domain 2"/>
    <property type="match status" value="1"/>
</dbReference>
<organism evidence="1 2">
    <name type="scientific">Pandoraea pneumonica</name>
    <dbReference type="NCBI Taxonomy" id="2508299"/>
    <lineage>
        <taxon>Bacteria</taxon>
        <taxon>Pseudomonadati</taxon>
        <taxon>Pseudomonadota</taxon>
        <taxon>Betaproteobacteria</taxon>
        <taxon>Burkholderiales</taxon>
        <taxon>Burkholderiaceae</taxon>
        <taxon>Pandoraea</taxon>
    </lineage>
</organism>
<dbReference type="PANTHER" id="PTHR43611:SF3">
    <property type="entry name" value="FLAVIN MONONUCLEOTIDE HYDROLASE 1, CHLOROPLATIC"/>
    <property type="match status" value="1"/>
</dbReference>
<evidence type="ECO:0000313" key="1">
    <source>
        <dbReference type="EMBL" id="VVD90372.1"/>
    </source>
</evidence>
<proteinExistence type="predicted"/>
<keyword evidence="2" id="KW-1185">Reference proteome</keyword>
<dbReference type="Pfam" id="PF00702">
    <property type="entry name" value="Hydrolase"/>
    <property type="match status" value="1"/>
</dbReference>
<dbReference type="SUPFAM" id="SSF56784">
    <property type="entry name" value="HAD-like"/>
    <property type="match status" value="1"/>
</dbReference>